<name>A0A6N0P036_9CREN</name>
<dbReference type="AlphaFoldDB" id="A0A6N0P036"/>
<sequence length="49" mass="5701">MTVRITGVGELPISGHSRNLPEYKDWELREARLLLREGKAYLKVSFLKE</sequence>
<evidence type="ECO:0008006" key="3">
    <source>
        <dbReference type="Google" id="ProtNLM"/>
    </source>
</evidence>
<dbReference type="KEGG" id="mten:GWK48_10205"/>
<keyword evidence="2" id="KW-1185">Reference proteome</keyword>
<accession>A0A6N0P036</accession>
<dbReference type="RefSeq" id="WP_174631998.1">
    <property type="nucleotide sequence ID" value="NZ_CP049074.1"/>
</dbReference>
<evidence type="ECO:0000313" key="1">
    <source>
        <dbReference type="EMBL" id="QKR00711.1"/>
    </source>
</evidence>
<protein>
    <recommendedName>
        <fullName evidence="3">Transposase</fullName>
    </recommendedName>
</protein>
<dbReference type="EMBL" id="CP049074">
    <property type="protein sequence ID" value="QKR00711.1"/>
    <property type="molecule type" value="Genomic_DNA"/>
</dbReference>
<proteinExistence type="predicted"/>
<organism evidence="1 2">
    <name type="scientific">Metallosphaera tengchongensis</name>
    <dbReference type="NCBI Taxonomy" id="1532350"/>
    <lineage>
        <taxon>Archaea</taxon>
        <taxon>Thermoproteota</taxon>
        <taxon>Thermoprotei</taxon>
        <taxon>Sulfolobales</taxon>
        <taxon>Sulfolobaceae</taxon>
        <taxon>Metallosphaera</taxon>
    </lineage>
</organism>
<dbReference type="GeneID" id="55642318"/>
<reference evidence="1 2" key="1">
    <citation type="submission" date="2020-02" db="EMBL/GenBank/DDBJ databases">
        <title>Comparative genome analysis reveals the metabolism and evolution of the thermophilic archaeal genus Metallosphaera.</title>
        <authorList>
            <person name="Jiang C."/>
        </authorList>
    </citation>
    <scope>NUCLEOTIDE SEQUENCE [LARGE SCALE GENOMIC DNA]</scope>
    <source>
        <strain evidence="1 2">Ric-A</strain>
    </source>
</reference>
<evidence type="ECO:0000313" key="2">
    <source>
        <dbReference type="Proteomes" id="UP000509301"/>
    </source>
</evidence>
<dbReference type="Proteomes" id="UP000509301">
    <property type="component" value="Chromosome"/>
</dbReference>
<gene>
    <name evidence="1" type="ORF">GWK48_10205</name>
</gene>